<dbReference type="EMBL" id="JAGPNK010000006">
    <property type="protein sequence ID" value="KAH7320275.1"/>
    <property type="molecule type" value="Genomic_DNA"/>
</dbReference>
<feature type="compositionally biased region" description="Polar residues" evidence="1">
    <location>
        <begin position="175"/>
        <end position="196"/>
    </location>
</feature>
<comment type="caution">
    <text evidence="2">The sequence shown here is derived from an EMBL/GenBank/DDBJ whole genome shotgun (WGS) entry which is preliminary data.</text>
</comment>
<evidence type="ECO:0000256" key="1">
    <source>
        <dbReference type="SAM" id="MobiDB-lite"/>
    </source>
</evidence>
<sequence>MSRNFIYKSSGINGQGNHYCSRDYGPNFPNRNSYHYSNRDGSYYYRNPDGSTYYNNDHGRAIYTFPGGDRYTYYKAPDTYSSAGAFAGPCTYSEPDSAYNTNIEAGYTSLSSSRSASSSTGHTNDLCTSGRSSSGLSRYAAGSISDENNCNRSGYSFDGTNDRDNGGRFGYPTPHMSQDVSGRTHNTNGSTEDSSTPCFEVGSSSIDGEQVECHDAPCIRYIPDSDNDAGYCGQYVHIGHCEAILNVEGDAYDYREHCGYASNNDDYTCDSGEYSDYTSDYGGYSDYSNGDYDDASDVAYCSDSY</sequence>
<feature type="compositionally biased region" description="Polar residues" evidence="1">
    <location>
        <begin position="120"/>
        <end position="136"/>
    </location>
</feature>
<dbReference type="OrthoDB" id="5415522at2759"/>
<protein>
    <submittedName>
        <fullName evidence="2">Uncharacterized protein</fullName>
    </submittedName>
</protein>
<dbReference type="AlphaFoldDB" id="A0A8K0SR61"/>
<accession>A0A8K0SR61</accession>
<proteinExistence type="predicted"/>
<gene>
    <name evidence="2" type="ORF">B0I35DRAFT_478534</name>
</gene>
<keyword evidence="3" id="KW-1185">Reference proteome</keyword>
<evidence type="ECO:0000313" key="2">
    <source>
        <dbReference type="EMBL" id="KAH7320275.1"/>
    </source>
</evidence>
<feature type="region of interest" description="Disordered" evidence="1">
    <location>
        <begin position="153"/>
        <end position="196"/>
    </location>
</feature>
<name>A0A8K0SR61_9HYPO</name>
<dbReference type="Proteomes" id="UP000813444">
    <property type="component" value="Unassembled WGS sequence"/>
</dbReference>
<organism evidence="2 3">
    <name type="scientific">Stachybotrys elegans</name>
    <dbReference type="NCBI Taxonomy" id="80388"/>
    <lineage>
        <taxon>Eukaryota</taxon>
        <taxon>Fungi</taxon>
        <taxon>Dikarya</taxon>
        <taxon>Ascomycota</taxon>
        <taxon>Pezizomycotina</taxon>
        <taxon>Sordariomycetes</taxon>
        <taxon>Hypocreomycetidae</taxon>
        <taxon>Hypocreales</taxon>
        <taxon>Stachybotryaceae</taxon>
        <taxon>Stachybotrys</taxon>
    </lineage>
</organism>
<evidence type="ECO:0000313" key="3">
    <source>
        <dbReference type="Proteomes" id="UP000813444"/>
    </source>
</evidence>
<reference evidence="2" key="1">
    <citation type="journal article" date="2021" name="Nat. Commun.">
        <title>Genetic determinants of endophytism in the Arabidopsis root mycobiome.</title>
        <authorList>
            <person name="Mesny F."/>
            <person name="Miyauchi S."/>
            <person name="Thiergart T."/>
            <person name="Pickel B."/>
            <person name="Atanasova L."/>
            <person name="Karlsson M."/>
            <person name="Huettel B."/>
            <person name="Barry K.W."/>
            <person name="Haridas S."/>
            <person name="Chen C."/>
            <person name="Bauer D."/>
            <person name="Andreopoulos W."/>
            <person name="Pangilinan J."/>
            <person name="LaButti K."/>
            <person name="Riley R."/>
            <person name="Lipzen A."/>
            <person name="Clum A."/>
            <person name="Drula E."/>
            <person name="Henrissat B."/>
            <person name="Kohler A."/>
            <person name="Grigoriev I.V."/>
            <person name="Martin F.M."/>
            <person name="Hacquard S."/>
        </authorList>
    </citation>
    <scope>NUCLEOTIDE SEQUENCE</scope>
    <source>
        <strain evidence="2">MPI-CAGE-CH-0235</strain>
    </source>
</reference>
<feature type="region of interest" description="Disordered" evidence="1">
    <location>
        <begin position="111"/>
        <end position="140"/>
    </location>
</feature>